<dbReference type="GO" id="GO:0046872">
    <property type="term" value="F:metal ion binding"/>
    <property type="evidence" value="ECO:0007669"/>
    <property type="project" value="UniProtKB-KW"/>
</dbReference>
<dbReference type="SUPFAM" id="SSF51182">
    <property type="entry name" value="RmlC-like cupins"/>
    <property type="match status" value="1"/>
</dbReference>
<dbReference type="PANTHER" id="PTHR35848:SF6">
    <property type="entry name" value="CUPIN TYPE-2 DOMAIN-CONTAINING PROTEIN"/>
    <property type="match status" value="1"/>
</dbReference>
<dbReference type="EMBL" id="MUTJ01000091">
    <property type="protein sequence ID" value="ONU78134.1"/>
    <property type="molecule type" value="Genomic_DNA"/>
</dbReference>
<evidence type="ECO:0000259" key="2">
    <source>
        <dbReference type="Pfam" id="PF07883"/>
    </source>
</evidence>
<comment type="caution">
    <text evidence="3">The sequence shown here is derived from an EMBL/GenBank/DDBJ whole genome shotgun (WGS) entry which is preliminary data.</text>
</comment>
<protein>
    <recommendedName>
        <fullName evidence="2">Cupin type-2 domain-containing protein</fullName>
    </recommendedName>
</protein>
<gene>
    <name evidence="3" type="ORF">A8E72_30210</name>
</gene>
<sequence>MNARKFPHVGALPPESHVPGVVLRQADFAGLGDGEIPFRGGLFTVEPNCTSRLDVHAVRECWMIAQGSGRLTYDGEPVRVQAGDVLYFESHRSHQVQNDGATPLVISTVWWQADAV</sequence>
<dbReference type="Proteomes" id="UP000188543">
    <property type="component" value="Unassembled WGS sequence"/>
</dbReference>
<dbReference type="PANTHER" id="PTHR35848">
    <property type="entry name" value="OXALATE-BINDING PROTEIN"/>
    <property type="match status" value="1"/>
</dbReference>
<dbReference type="Pfam" id="PF07883">
    <property type="entry name" value="Cupin_2"/>
    <property type="match status" value="1"/>
</dbReference>
<dbReference type="OrthoDB" id="9004158at2"/>
<evidence type="ECO:0000313" key="4">
    <source>
        <dbReference type="Proteomes" id="UP000188543"/>
    </source>
</evidence>
<dbReference type="AlphaFoldDB" id="A0A1V2VWS8"/>
<keyword evidence="1" id="KW-0479">Metal-binding</keyword>
<dbReference type="InterPro" id="IPR014710">
    <property type="entry name" value="RmlC-like_jellyroll"/>
</dbReference>
<evidence type="ECO:0000313" key="3">
    <source>
        <dbReference type="EMBL" id="ONU78134.1"/>
    </source>
</evidence>
<dbReference type="Gene3D" id="2.60.120.10">
    <property type="entry name" value="Jelly Rolls"/>
    <property type="match status" value="1"/>
</dbReference>
<proteinExistence type="predicted"/>
<dbReference type="InterPro" id="IPR051610">
    <property type="entry name" value="GPI/OXD"/>
</dbReference>
<name>A0A1V2VWS8_9BURK</name>
<organism evidence="3 4">
    <name type="scientific">Burkholderia cenocepacia</name>
    <dbReference type="NCBI Taxonomy" id="95486"/>
    <lineage>
        <taxon>Bacteria</taxon>
        <taxon>Pseudomonadati</taxon>
        <taxon>Pseudomonadota</taxon>
        <taxon>Betaproteobacteria</taxon>
        <taxon>Burkholderiales</taxon>
        <taxon>Burkholderiaceae</taxon>
        <taxon>Burkholderia</taxon>
        <taxon>Burkholderia cepacia complex</taxon>
    </lineage>
</organism>
<dbReference type="InterPro" id="IPR013096">
    <property type="entry name" value="Cupin_2"/>
</dbReference>
<reference evidence="3 4" key="1">
    <citation type="submission" date="2016-08" db="EMBL/GenBank/DDBJ databases">
        <authorList>
            <person name="Seilhamer J.J."/>
        </authorList>
    </citation>
    <scope>NUCLEOTIDE SEQUENCE [LARGE SCALE GENOMIC DNA]</scope>
    <source>
        <strain evidence="3 4">VC14762</strain>
    </source>
</reference>
<dbReference type="InterPro" id="IPR011051">
    <property type="entry name" value="RmlC_Cupin_sf"/>
</dbReference>
<dbReference type="RefSeq" id="WP_048988468.1">
    <property type="nucleotide sequence ID" value="NZ_CADETK010000009.1"/>
</dbReference>
<accession>A0A1V2VWS8</accession>
<feature type="domain" description="Cupin type-2" evidence="2">
    <location>
        <begin position="42"/>
        <end position="108"/>
    </location>
</feature>
<evidence type="ECO:0000256" key="1">
    <source>
        <dbReference type="ARBA" id="ARBA00022723"/>
    </source>
</evidence>